<proteinExistence type="predicted"/>
<comment type="caution">
    <text evidence="2">The sequence shown here is derived from an EMBL/GenBank/DDBJ whole genome shotgun (WGS) entry which is preliminary data.</text>
</comment>
<dbReference type="EMBL" id="JABBWG010000038">
    <property type="protein sequence ID" value="KAG1808442.1"/>
    <property type="molecule type" value="Genomic_DNA"/>
</dbReference>
<evidence type="ECO:0000313" key="1">
    <source>
        <dbReference type="EMBL" id="KAG1808439.1"/>
    </source>
</evidence>
<dbReference type="EMBL" id="JABBWG010000038">
    <property type="protein sequence ID" value="KAG1808439.1"/>
    <property type="molecule type" value="Genomic_DNA"/>
</dbReference>
<evidence type="ECO:0000313" key="3">
    <source>
        <dbReference type="Proteomes" id="UP000807769"/>
    </source>
</evidence>
<dbReference type="GeneID" id="64623579"/>
<organism evidence="2 3">
    <name type="scientific">Suillus subaureus</name>
    <dbReference type="NCBI Taxonomy" id="48587"/>
    <lineage>
        <taxon>Eukaryota</taxon>
        <taxon>Fungi</taxon>
        <taxon>Dikarya</taxon>
        <taxon>Basidiomycota</taxon>
        <taxon>Agaricomycotina</taxon>
        <taxon>Agaricomycetes</taxon>
        <taxon>Agaricomycetidae</taxon>
        <taxon>Boletales</taxon>
        <taxon>Suillineae</taxon>
        <taxon>Suillaceae</taxon>
        <taxon>Suillus</taxon>
    </lineage>
</organism>
<keyword evidence="3" id="KW-1185">Reference proteome</keyword>
<protein>
    <recommendedName>
        <fullName evidence="4">CxC2-like cysteine cluster KDZ transposase-associated domain-containing protein</fullName>
    </recommendedName>
</protein>
<dbReference type="Pfam" id="PF18758">
    <property type="entry name" value="KDZ"/>
    <property type="match status" value="1"/>
</dbReference>
<dbReference type="RefSeq" id="XP_041188657.1">
    <property type="nucleotide sequence ID" value="XM_041329562.1"/>
</dbReference>
<accession>A0A9P7E1I7</accession>
<reference evidence="2" key="1">
    <citation type="journal article" date="2020" name="New Phytol.">
        <title>Comparative genomics reveals dynamic genome evolution in host specialist ectomycorrhizal fungi.</title>
        <authorList>
            <person name="Lofgren L.A."/>
            <person name="Nguyen N.H."/>
            <person name="Vilgalys R."/>
            <person name="Ruytinx J."/>
            <person name="Liao H.L."/>
            <person name="Branco S."/>
            <person name="Kuo A."/>
            <person name="LaButti K."/>
            <person name="Lipzen A."/>
            <person name="Andreopoulos W."/>
            <person name="Pangilinan J."/>
            <person name="Riley R."/>
            <person name="Hundley H."/>
            <person name="Na H."/>
            <person name="Barry K."/>
            <person name="Grigoriev I.V."/>
            <person name="Stajich J.E."/>
            <person name="Kennedy P.G."/>
        </authorList>
    </citation>
    <scope>NUCLEOTIDE SEQUENCE</scope>
    <source>
        <strain evidence="2">MN1</strain>
    </source>
</reference>
<evidence type="ECO:0000313" key="2">
    <source>
        <dbReference type="EMBL" id="KAG1808442.1"/>
    </source>
</evidence>
<dbReference type="Proteomes" id="UP000807769">
    <property type="component" value="Unassembled WGS sequence"/>
</dbReference>
<evidence type="ECO:0008006" key="4">
    <source>
        <dbReference type="Google" id="ProtNLM"/>
    </source>
</evidence>
<name>A0A9P7E1I7_9AGAM</name>
<dbReference type="InterPro" id="IPR040521">
    <property type="entry name" value="KDZ"/>
</dbReference>
<dbReference type="OrthoDB" id="3235114at2759"/>
<dbReference type="AlphaFoldDB" id="A0A9P7E1I7"/>
<gene>
    <name evidence="2" type="ORF">BJ212DRAFT_1238461</name>
    <name evidence="1" type="ORF">BJ212DRAFT_1243113</name>
</gene>
<feature type="non-terminal residue" evidence="2">
    <location>
        <position position="1"/>
    </location>
</feature>
<sequence length="176" mass="19422">MTDNTGLLKHRDCYEVFMCMAHEFWHVKMLKQAGHSHDPSGIIAMQQGECAVLCPACPQPGKNLPDDWELAPKGKRWLYGLFLAIDANFCLKRQIVSKDAVDPSLSHGWGYFVNETAYKTHLTDHGMEAQEKSMCTSHNAMNMAESKSSKGLAATGLGTINCAQHNMKLPNGVGEV</sequence>